<evidence type="ECO:0000313" key="2">
    <source>
        <dbReference type="Proteomes" id="UP000492821"/>
    </source>
</evidence>
<accession>A0A7E4VTP8</accession>
<proteinExistence type="predicted"/>
<reference evidence="3" key="2">
    <citation type="submission" date="2020-10" db="UniProtKB">
        <authorList>
            <consortium name="WormBaseParasite"/>
        </authorList>
    </citation>
    <scope>IDENTIFICATION</scope>
</reference>
<name>A0A7E4VTP8_PANRE</name>
<evidence type="ECO:0000313" key="3">
    <source>
        <dbReference type="WBParaSite" id="Pan_g2667.t1"/>
    </source>
</evidence>
<sequence length="356" mass="38921">MRRDAVDELMAELIANRAFQRLWLDTALEALEPSNEVNHGHVPSGRTSMSRSRSANGLDPDACSAGQVIEELAGNVSLAVDGFLNSVQLALPFSDEKLSRDTSSLYSVRVQLDRLSNHANSSLGLPQLRLSARRITMLLKNFVTCVSSPFPVPSCSFIASSLCDLLYRFEDLCSTNPSLVPSTSCTTLHNAINDFHYDVVKRLNAILLHRRRPATASTSGIGSSLQKSYSNMSLAQSIPGPSHKGSPAAMAPTIIFQRSPQTKPASQKGFLLSPNLEAARSRVRRSRSSAFRPELHPSNADISEITRRWKPLLTDNADTLIRTAGREGAESRAALKAACKLTRDVVDEIARRVEKL</sequence>
<keyword evidence="2" id="KW-1185">Reference proteome</keyword>
<feature type="compositionally biased region" description="Polar residues" evidence="1">
    <location>
        <begin position="45"/>
        <end position="55"/>
    </location>
</feature>
<organism evidence="2 3">
    <name type="scientific">Panagrellus redivivus</name>
    <name type="common">Microworm</name>
    <dbReference type="NCBI Taxonomy" id="6233"/>
    <lineage>
        <taxon>Eukaryota</taxon>
        <taxon>Metazoa</taxon>
        <taxon>Ecdysozoa</taxon>
        <taxon>Nematoda</taxon>
        <taxon>Chromadorea</taxon>
        <taxon>Rhabditida</taxon>
        <taxon>Tylenchina</taxon>
        <taxon>Panagrolaimomorpha</taxon>
        <taxon>Panagrolaimoidea</taxon>
        <taxon>Panagrolaimidae</taxon>
        <taxon>Panagrellus</taxon>
    </lineage>
</organism>
<evidence type="ECO:0000256" key="1">
    <source>
        <dbReference type="SAM" id="MobiDB-lite"/>
    </source>
</evidence>
<dbReference type="Proteomes" id="UP000492821">
    <property type="component" value="Unassembled WGS sequence"/>
</dbReference>
<dbReference type="WBParaSite" id="Pan_g2667.t1">
    <property type="protein sequence ID" value="Pan_g2667.t1"/>
    <property type="gene ID" value="Pan_g2667"/>
</dbReference>
<protein>
    <submittedName>
        <fullName evidence="3">Uncharacterized protein</fullName>
    </submittedName>
</protein>
<reference evidence="2" key="1">
    <citation type="journal article" date="2013" name="Genetics">
        <title>The draft genome and transcriptome of Panagrellus redivivus are shaped by the harsh demands of a free-living lifestyle.</title>
        <authorList>
            <person name="Srinivasan J."/>
            <person name="Dillman A.R."/>
            <person name="Macchietto M.G."/>
            <person name="Heikkinen L."/>
            <person name="Lakso M."/>
            <person name="Fracchia K.M."/>
            <person name="Antoshechkin I."/>
            <person name="Mortazavi A."/>
            <person name="Wong G."/>
            <person name="Sternberg P.W."/>
        </authorList>
    </citation>
    <scope>NUCLEOTIDE SEQUENCE [LARGE SCALE GENOMIC DNA]</scope>
    <source>
        <strain evidence="2">MT8872</strain>
    </source>
</reference>
<feature type="region of interest" description="Disordered" evidence="1">
    <location>
        <begin position="35"/>
        <end position="58"/>
    </location>
</feature>
<dbReference type="AlphaFoldDB" id="A0A7E4VTP8"/>